<dbReference type="Gene3D" id="2.60.40.10">
    <property type="entry name" value="Immunoglobulins"/>
    <property type="match status" value="2"/>
</dbReference>
<evidence type="ECO:0000256" key="6">
    <source>
        <dbReference type="ARBA" id="ARBA00023136"/>
    </source>
</evidence>
<reference evidence="10" key="2">
    <citation type="submission" date="2025-08" db="UniProtKB">
        <authorList>
            <consortium name="Ensembl"/>
        </authorList>
    </citation>
    <scope>IDENTIFICATION</scope>
</reference>
<dbReference type="Ensembl" id="ENSHHUT00000012758.1">
    <property type="protein sequence ID" value="ENSHHUP00000012371.1"/>
    <property type="gene ID" value="ENSHHUG00000007562.1"/>
</dbReference>
<keyword evidence="5" id="KW-0130">Cell adhesion</keyword>
<dbReference type="SUPFAM" id="SSF48726">
    <property type="entry name" value="Immunoglobulin"/>
    <property type="match status" value="2"/>
</dbReference>
<name>A0A4W5KK77_9TELE</name>
<proteinExistence type="predicted"/>
<dbReference type="GO" id="GO:0030424">
    <property type="term" value="C:axon"/>
    <property type="evidence" value="ECO:0007669"/>
    <property type="project" value="TreeGrafter"/>
</dbReference>
<keyword evidence="2" id="KW-1003">Cell membrane</keyword>
<evidence type="ECO:0000256" key="5">
    <source>
        <dbReference type="ARBA" id="ARBA00022889"/>
    </source>
</evidence>
<dbReference type="PANTHER" id="PTHR44170:SF10">
    <property type="entry name" value="CONTACTIN-1"/>
    <property type="match status" value="1"/>
</dbReference>
<dbReference type="GO" id="GO:0007420">
    <property type="term" value="P:brain development"/>
    <property type="evidence" value="ECO:0007669"/>
    <property type="project" value="TreeGrafter"/>
</dbReference>
<evidence type="ECO:0000256" key="1">
    <source>
        <dbReference type="ARBA" id="ARBA00004236"/>
    </source>
</evidence>
<dbReference type="InterPro" id="IPR007110">
    <property type="entry name" value="Ig-like_dom"/>
</dbReference>
<evidence type="ECO:0000256" key="2">
    <source>
        <dbReference type="ARBA" id="ARBA00022475"/>
    </source>
</evidence>
<dbReference type="GO" id="GO:0005886">
    <property type="term" value="C:plasma membrane"/>
    <property type="evidence" value="ECO:0007669"/>
    <property type="project" value="UniProtKB-SubCell"/>
</dbReference>
<evidence type="ECO:0000256" key="4">
    <source>
        <dbReference type="ARBA" id="ARBA00022737"/>
    </source>
</evidence>
<keyword evidence="11" id="KW-1185">Reference proteome</keyword>
<dbReference type="STRING" id="62062.ENSHHUP00000012371"/>
<evidence type="ECO:0000256" key="8">
    <source>
        <dbReference type="ARBA" id="ARBA00023180"/>
    </source>
</evidence>
<dbReference type="GeneTree" id="ENSGT00940000155915"/>
<keyword evidence="4" id="KW-0677">Repeat</keyword>
<dbReference type="AlphaFoldDB" id="A0A4W5KK77"/>
<evidence type="ECO:0000313" key="11">
    <source>
        <dbReference type="Proteomes" id="UP000314982"/>
    </source>
</evidence>
<evidence type="ECO:0000313" key="10">
    <source>
        <dbReference type="Ensembl" id="ENSHHUP00000012371.1"/>
    </source>
</evidence>
<dbReference type="Proteomes" id="UP000314982">
    <property type="component" value="Unassembled WGS sequence"/>
</dbReference>
<evidence type="ECO:0000256" key="7">
    <source>
        <dbReference type="ARBA" id="ARBA00023157"/>
    </source>
</evidence>
<keyword evidence="6" id="KW-0472">Membrane</keyword>
<dbReference type="PANTHER" id="PTHR44170">
    <property type="entry name" value="PROTEIN SIDEKICK"/>
    <property type="match status" value="1"/>
</dbReference>
<organism evidence="10 11">
    <name type="scientific">Hucho hucho</name>
    <name type="common">huchen</name>
    <dbReference type="NCBI Taxonomy" id="62062"/>
    <lineage>
        <taxon>Eukaryota</taxon>
        <taxon>Metazoa</taxon>
        <taxon>Chordata</taxon>
        <taxon>Craniata</taxon>
        <taxon>Vertebrata</taxon>
        <taxon>Euteleostomi</taxon>
        <taxon>Actinopterygii</taxon>
        <taxon>Neopterygii</taxon>
        <taxon>Teleostei</taxon>
        <taxon>Protacanthopterygii</taxon>
        <taxon>Salmoniformes</taxon>
        <taxon>Salmonidae</taxon>
        <taxon>Salmoninae</taxon>
        <taxon>Hucho</taxon>
    </lineage>
</organism>
<protein>
    <recommendedName>
        <fullName evidence="9">Ig-like domain-containing protein</fullName>
    </recommendedName>
</protein>
<evidence type="ECO:0000256" key="3">
    <source>
        <dbReference type="ARBA" id="ARBA00022729"/>
    </source>
</evidence>
<feature type="domain" description="Ig-like" evidence="9">
    <location>
        <begin position="42"/>
        <end position="79"/>
    </location>
</feature>
<dbReference type="InterPro" id="IPR013783">
    <property type="entry name" value="Ig-like_fold"/>
</dbReference>
<keyword evidence="8" id="KW-0325">Glycoprotein</keyword>
<sequence length="129" mass="14792">MSGALLHLYNIQYEDSAGYECEAINQKWQDWHQAWLYVEAAPEWAVTINNTQKDIGSEHTMSCVANGKPVPYIRWLKDGYSVKMPVLSLLSFFKGILHVGQMITTFLKGYMYLLPQRQMNPVCMSLCPV</sequence>
<reference evidence="11" key="1">
    <citation type="submission" date="2018-06" db="EMBL/GenBank/DDBJ databases">
        <title>Genome assembly of Danube salmon.</title>
        <authorList>
            <person name="Macqueen D.J."/>
            <person name="Gundappa M.K."/>
        </authorList>
    </citation>
    <scope>NUCLEOTIDE SEQUENCE [LARGE SCALE GENOMIC DNA]</scope>
</reference>
<accession>A0A4W5KK77</accession>
<dbReference type="PROSITE" id="PS50835">
    <property type="entry name" value="IG_LIKE"/>
    <property type="match status" value="1"/>
</dbReference>
<reference evidence="10" key="3">
    <citation type="submission" date="2025-09" db="UniProtKB">
        <authorList>
            <consortium name="Ensembl"/>
        </authorList>
    </citation>
    <scope>IDENTIFICATION</scope>
</reference>
<dbReference type="GO" id="GO:0098632">
    <property type="term" value="F:cell-cell adhesion mediator activity"/>
    <property type="evidence" value="ECO:0007669"/>
    <property type="project" value="TreeGrafter"/>
</dbReference>
<dbReference type="GO" id="GO:0007411">
    <property type="term" value="P:axon guidance"/>
    <property type="evidence" value="ECO:0007669"/>
    <property type="project" value="TreeGrafter"/>
</dbReference>
<evidence type="ECO:0000259" key="9">
    <source>
        <dbReference type="PROSITE" id="PS50835"/>
    </source>
</evidence>
<comment type="subcellular location">
    <subcellularLocation>
        <location evidence="1">Cell membrane</location>
    </subcellularLocation>
</comment>
<keyword evidence="7" id="KW-1015">Disulfide bond</keyword>
<keyword evidence="3" id="KW-0732">Signal</keyword>
<dbReference type="InterPro" id="IPR036179">
    <property type="entry name" value="Ig-like_dom_sf"/>
</dbReference>